<dbReference type="SUPFAM" id="SSF53756">
    <property type="entry name" value="UDP-Glycosyltransferase/glycogen phosphorylase"/>
    <property type="match status" value="1"/>
</dbReference>
<dbReference type="Gene3D" id="3.40.50.2000">
    <property type="entry name" value="Glycogen Phosphorylase B"/>
    <property type="match status" value="1"/>
</dbReference>
<evidence type="ECO:0000256" key="1">
    <source>
        <dbReference type="ARBA" id="ARBA00022676"/>
    </source>
</evidence>
<dbReference type="InterPro" id="IPR002201">
    <property type="entry name" value="Glyco_trans_9"/>
</dbReference>
<name>A0A840VE59_9BACT</name>
<dbReference type="Proteomes" id="UP000557717">
    <property type="component" value="Unassembled WGS sequence"/>
</dbReference>
<comment type="caution">
    <text evidence="3">The sequence shown here is derived from an EMBL/GenBank/DDBJ whole genome shotgun (WGS) entry which is preliminary data.</text>
</comment>
<dbReference type="GO" id="GO:0005829">
    <property type="term" value="C:cytosol"/>
    <property type="evidence" value="ECO:0007669"/>
    <property type="project" value="TreeGrafter"/>
</dbReference>
<keyword evidence="1" id="KW-0328">Glycosyltransferase</keyword>
<evidence type="ECO:0000313" key="4">
    <source>
        <dbReference type="Proteomes" id="UP000557717"/>
    </source>
</evidence>
<dbReference type="AlphaFoldDB" id="A0A840VE59"/>
<reference evidence="3 4" key="1">
    <citation type="submission" date="2020-08" db="EMBL/GenBank/DDBJ databases">
        <title>Genomic Encyclopedia of Type Strains, Phase IV (KMG-IV): sequencing the most valuable type-strain genomes for metagenomic binning, comparative biology and taxonomic classification.</title>
        <authorList>
            <person name="Goeker M."/>
        </authorList>
    </citation>
    <scope>NUCLEOTIDE SEQUENCE [LARGE SCALE GENOMIC DNA]</scope>
    <source>
        <strain evidence="3 4">YC6886</strain>
    </source>
</reference>
<protein>
    <submittedName>
        <fullName evidence="3">ADP-heptose:LPS heptosyltransferase</fullName>
    </submittedName>
</protein>
<keyword evidence="4" id="KW-1185">Reference proteome</keyword>
<dbReference type="PANTHER" id="PTHR30160">
    <property type="entry name" value="TETRAACYLDISACCHARIDE 4'-KINASE-RELATED"/>
    <property type="match status" value="1"/>
</dbReference>
<dbReference type="EMBL" id="JACHFD010000017">
    <property type="protein sequence ID" value="MBB5352918.1"/>
    <property type="molecule type" value="Genomic_DNA"/>
</dbReference>
<gene>
    <name evidence="3" type="ORF">HNR46_003167</name>
</gene>
<dbReference type="InterPro" id="IPR051199">
    <property type="entry name" value="LPS_LOS_Heptosyltrfase"/>
</dbReference>
<dbReference type="GO" id="GO:0008713">
    <property type="term" value="F:ADP-heptose-lipopolysaccharide heptosyltransferase activity"/>
    <property type="evidence" value="ECO:0007669"/>
    <property type="project" value="TreeGrafter"/>
</dbReference>
<accession>A0A840VE59</accession>
<organism evidence="3 4">
    <name type="scientific">Haloferula luteola</name>
    <dbReference type="NCBI Taxonomy" id="595692"/>
    <lineage>
        <taxon>Bacteria</taxon>
        <taxon>Pseudomonadati</taxon>
        <taxon>Verrucomicrobiota</taxon>
        <taxon>Verrucomicrobiia</taxon>
        <taxon>Verrucomicrobiales</taxon>
        <taxon>Verrucomicrobiaceae</taxon>
        <taxon>Haloferula</taxon>
    </lineage>
</organism>
<dbReference type="Pfam" id="PF01075">
    <property type="entry name" value="Glyco_transf_9"/>
    <property type="match status" value="1"/>
</dbReference>
<evidence type="ECO:0000256" key="2">
    <source>
        <dbReference type="ARBA" id="ARBA00022679"/>
    </source>
</evidence>
<proteinExistence type="predicted"/>
<evidence type="ECO:0000313" key="3">
    <source>
        <dbReference type="EMBL" id="MBB5352918.1"/>
    </source>
</evidence>
<keyword evidence="2 3" id="KW-0808">Transferase</keyword>
<dbReference type="GO" id="GO:0009244">
    <property type="term" value="P:lipopolysaccharide core region biosynthetic process"/>
    <property type="evidence" value="ECO:0007669"/>
    <property type="project" value="TreeGrafter"/>
</dbReference>
<dbReference type="RefSeq" id="WP_184020356.1">
    <property type="nucleotide sequence ID" value="NZ_JACHFD010000017.1"/>
</dbReference>
<sequence>MTLAEASPLTVVAPLCGRAACFSLPAVRALTKICAVTVLHPESQAFLWSKVPGIQCRAYADAISKKQAIALFGAVTSALFWEGGMLADAAAKAGVADRVGLPSTDLAKRLTRPLERKVRPGPVEHEVRRYLDTVQVLGAEPLDRQFFEPLDAGEEKVDEILLAPASSFGSPFEWPLEQWTRLVEGLKTLPISLRVLVARDELATWADGHQLPTVSGAEIGNTLRRTARMISADSPAPHFAAAFGAVCAVLYGPGDPSLHRPLGKQHRVIRHKAECAPCFSSKCALDLRCQRDLTLEEVVQGLDAFTAP</sequence>